<accession>A0A6J7IX13</accession>
<name>A0A6J7IX13_9ZZZZ</name>
<dbReference type="Gene3D" id="2.160.20.10">
    <property type="entry name" value="Single-stranded right-handed beta-helix, Pectin lyase-like"/>
    <property type="match status" value="1"/>
</dbReference>
<feature type="region of interest" description="Disordered" evidence="1">
    <location>
        <begin position="256"/>
        <end position="312"/>
    </location>
</feature>
<dbReference type="SUPFAM" id="SSF51126">
    <property type="entry name" value="Pectin lyase-like"/>
    <property type="match status" value="1"/>
</dbReference>
<evidence type="ECO:0000313" key="2">
    <source>
        <dbReference type="EMBL" id="CAB4935241.1"/>
    </source>
</evidence>
<proteinExistence type="predicted"/>
<reference evidence="2" key="1">
    <citation type="submission" date="2020-05" db="EMBL/GenBank/DDBJ databases">
        <authorList>
            <person name="Chiriac C."/>
            <person name="Salcher M."/>
            <person name="Ghai R."/>
            <person name="Kavagutti S V."/>
        </authorList>
    </citation>
    <scope>NUCLEOTIDE SEQUENCE</scope>
</reference>
<sequence length="312" mass="32626">MQVAGGRYPAQTIKPVAAHTPGARVVIQAAPGAEVRLADPLEVFAPDVTISDVTVDGRVRIRESAAGGTLDRTTVMGSVLLDAVGSTVLRSVIVPGVGQDGIDVRYASEVLLRGNRIGPGSRGSNGTHVDCIQVMGGTGIRIMDNELFRCATQQLHIKPDVRPIRGVLVTGNRITGCGKRTPECDGYMAVDVRFASHDIRDVVLRHNVLDGALYPDDVPGLSVRDNHITWFSRCKAAWASDNTVVQNGPACNGPVSPSATAPGADYSPVEARSAGARASGSPAAAPDVVSPPVSGLPTNGRPGLRPILRLQE</sequence>
<protein>
    <submittedName>
        <fullName evidence="2">Unannotated protein</fullName>
    </submittedName>
</protein>
<dbReference type="InterPro" id="IPR011050">
    <property type="entry name" value="Pectin_lyase_fold/virulence"/>
</dbReference>
<organism evidence="2">
    <name type="scientific">freshwater metagenome</name>
    <dbReference type="NCBI Taxonomy" id="449393"/>
    <lineage>
        <taxon>unclassified sequences</taxon>
        <taxon>metagenomes</taxon>
        <taxon>ecological metagenomes</taxon>
    </lineage>
</organism>
<evidence type="ECO:0000256" key="1">
    <source>
        <dbReference type="SAM" id="MobiDB-lite"/>
    </source>
</evidence>
<feature type="compositionally biased region" description="Low complexity" evidence="1">
    <location>
        <begin position="271"/>
        <end position="295"/>
    </location>
</feature>
<dbReference type="EMBL" id="CAFBMQ010000439">
    <property type="protein sequence ID" value="CAB4935241.1"/>
    <property type="molecule type" value="Genomic_DNA"/>
</dbReference>
<gene>
    <name evidence="2" type="ORF">UFOPK3609_02171</name>
</gene>
<dbReference type="AlphaFoldDB" id="A0A6J7IX13"/>
<dbReference type="InterPro" id="IPR012334">
    <property type="entry name" value="Pectin_lyas_fold"/>
</dbReference>